<keyword evidence="2" id="KW-1185">Reference proteome</keyword>
<reference evidence="1 2" key="1">
    <citation type="submission" date="2021-05" db="EMBL/GenBank/DDBJ databases">
        <title>A Polyphasic approach of four new species of the genus Ohtaekwangia: Ohtaekwangia histidinii sp. nov., Ohtaekwangia cretensis sp. nov., Ohtaekwangia indiensis sp. nov., Ohtaekwangia reichenbachii sp. nov. from diverse environment.</title>
        <authorList>
            <person name="Octaviana S."/>
        </authorList>
    </citation>
    <scope>NUCLEOTIDE SEQUENCE [LARGE SCALE GENOMIC DNA]</scope>
    <source>
        <strain evidence="1 2">PWU20</strain>
    </source>
</reference>
<comment type="caution">
    <text evidence="1">The sequence shown here is derived from an EMBL/GenBank/DDBJ whole genome shotgun (WGS) entry which is preliminary data.</text>
</comment>
<sequence length="109" mass="12894">MEQQLVKELSISLNRKKGKFQLQVESQLIEQNVCEFLQTFSFLVGKNVEEYLLNTDSCYDFVRIPLTGCGKTVTLNLQEFIRFRSLFEKQMFQLKLEDLLFRKGIRFAD</sequence>
<evidence type="ECO:0000313" key="2">
    <source>
        <dbReference type="Proteomes" id="UP000772618"/>
    </source>
</evidence>
<dbReference type="RefSeq" id="WP_254151390.1">
    <property type="nucleotide sequence ID" value="NZ_JAHESD010000001.1"/>
</dbReference>
<organism evidence="1 2">
    <name type="scientific">Chryseosolibacter indicus</name>
    <dbReference type="NCBI Taxonomy" id="2782351"/>
    <lineage>
        <taxon>Bacteria</taxon>
        <taxon>Pseudomonadati</taxon>
        <taxon>Bacteroidota</taxon>
        <taxon>Cytophagia</taxon>
        <taxon>Cytophagales</taxon>
        <taxon>Chryseotaleaceae</taxon>
        <taxon>Chryseosolibacter</taxon>
    </lineage>
</organism>
<name>A0ABS5VLJ2_9BACT</name>
<proteinExistence type="predicted"/>
<gene>
    <name evidence="1" type="ORF">KK060_00265</name>
</gene>
<dbReference type="EMBL" id="JAHESD010000001">
    <property type="protein sequence ID" value="MBT1701690.1"/>
    <property type="molecule type" value="Genomic_DNA"/>
</dbReference>
<evidence type="ECO:0000313" key="1">
    <source>
        <dbReference type="EMBL" id="MBT1701690.1"/>
    </source>
</evidence>
<protein>
    <submittedName>
        <fullName evidence="1">Uncharacterized protein</fullName>
    </submittedName>
</protein>
<accession>A0ABS5VLJ2</accession>
<dbReference type="Proteomes" id="UP000772618">
    <property type="component" value="Unassembled WGS sequence"/>
</dbReference>